<dbReference type="GO" id="GO:0016887">
    <property type="term" value="F:ATP hydrolysis activity"/>
    <property type="evidence" value="ECO:0007669"/>
    <property type="project" value="InterPro"/>
</dbReference>
<dbReference type="PANTHER" id="PTHR47691:SF3">
    <property type="entry name" value="HTH-TYPE TRANSCRIPTIONAL REGULATOR RV0890C-RELATED"/>
    <property type="match status" value="1"/>
</dbReference>
<dbReference type="Proteomes" id="UP001143463">
    <property type="component" value="Unassembled WGS sequence"/>
</dbReference>
<dbReference type="SUPFAM" id="SSF46894">
    <property type="entry name" value="C-terminal effector domain of the bipartite response regulators"/>
    <property type="match status" value="1"/>
</dbReference>
<dbReference type="AlphaFoldDB" id="A0A9W6L4P2"/>
<dbReference type="Pfam" id="PF25872">
    <property type="entry name" value="HTH_77"/>
    <property type="match status" value="1"/>
</dbReference>
<organism evidence="2 3">
    <name type="scientific">Pseudonocardia halophobica</name>
    <dbReference type="NCBI Taxonomy" id="29401"/>
    <lineage>
        <taxon>Bacteria</taxon>
        <taxon>Bacillati</taxon>
        <taxon>Actinomycetota</taxon>
        <taxon>Actinomycetes</taxon>
        <taxon>Pseudonocardiales</taxon>
        <taxon>Pseudonocardiaceae</taxon>
        <taxon>Pseudonocardia</taxon>
    </lineage>
</organism>
<dbReference type="GO" id="GO:0003677">
    <property type="term" value="F:DNA binding"/>
    <property type="evidence" value="ECO:0007669"/>
    <property type="project" value="InterPro"/>
</dbReference>
<evidence type="ECO:0000313" key="2">
    <source>
        <dbReference type="EMBL" id="GLL12021.1"/>
    </source>
</evidence>
<dbReference type="InterPro" id="IPR000792">
    <property type="entry name" value="Tscrpt_reg_LuxR_C"/>
</dbReference>
<evidence type="ECO:0000313" key="3">
    <source>
        <dbReference type="Proteomes" id="UP001143463"/>
    </source>
</evidence>
<dbReference type="InterPro" id="IPR011990">
    <property type="entry name" value="TPR-like_helical_dom_sf"/>
</dbReference>
<keyword evidence="3" id="KW-1185">Reference proteome</keyword>
<dbReference type="EMBL" id="BSFQ01000011">
    <property type="protein sequence ID" value="GLL12021.1"/>
    <property type="molecule type" value="Genomic_DNA"/>
</dbReference>
<dbReference type="Pfam" id="PF00196">
    <property type="entry name" value="GerE"/>
    <property type="match status" value="1"/>
</dbReference>
<dbReference type="Gene3D" id="1.10.10.10">
    <property type="entry name" value="Winged helix-like DNA-binding domain superfamily/Winged helix DNA-binding domain"/>
    <property type="match status" value="1"/>
</dbReference>
<dbReference type="CDD" id="cd06170">
    <property type="entry name" value="LuxR_C_like"/>
    <property type="match status" value="1"/>
</dbReference>
<name>A0A9W6L4P2_9PSEU</name>
<dbReference type="RefSeq" id="WP_081924102.1">
    <property type="nucleotide sequence ID" value="NZ_BAAAUZ010000043.1"/>
</dbReference>
<reference evidence="2" key="1">
    <citation type="journal article" date="2014" name="Int. J. Syst. Evol. Microbiol.">
        <title>Complete genome sequence of Corynebacterium casei LMG S-19264T (=DSM 44701T), isolated from a smear-ripened cheese.</title>
        <authorList>
            <consortium name="US DOE Joint Genome Institute (JGI-PGF)"/>
            <person name="Walter F."/>
            <person name="Albersmeier A."/>
            <person name="Kalinowski J."/>
            <person name="Ruckert C."/>
        </authorList>
    </citation>
    <scope>NUCLEOTIDE SEQUENCE</scope>
    <source>
        <strain evidence="2">VKM Ac-1069</strain>
    </source>
</reference>
<comment type="caution">
    <text evidence="2">The sequence shown here is derived from an EMBL/GenBank/DDBJ whole genome shotgun (WGS) entry which is preliminary data.</text>
</comment>
<dbReference type="GO" id="GO:0006355">
    <property type="term" value="P:regulation of DNA-templated transcription"/>
    <property type="evidence" value="ECO:0007669"/>
    <property type="project" value="InterPro"/>
</dbReference>
<dbReference type="InterPro" id="IPR036388">
    <property type="entry name" value="WH-like_DNA-bd_sf"/>
</dbReference>
<evidence type="ECO:0000259" key="1">
    <source>
        <dbReference type="PROSITE" id="PS50043"/>
    </source>
</evidence>
<dbReference type="SMART" id="SM00421">
    <property type="entry name" value="HTH_LUXR"/>
    <property type="match status" value="1"/>
</dbReference>
<dbReference type="SUPFAM" id="SSF52540">
    <property type="entry name" value="P-loop containing nucleoside triphosphate hydrolases"/>
    <property type="match status" value="1"/>
</dbReference>
<gene>
    <name evidence="2" type="ORF">GCM10017577_31620</name>
</gene>
<dbReference type="PRINTS" id="PR00038">
    <property type="entry name" value="HTHLUXR"/>
</dbReference>
<accession>A0A9W6L4P2</accession>
<dbReference type="InterPro" id="IPR058852">
    <property type="entry name" value="HTH_77"/>
</dbReference>
<dbReference type="PANTHER" id="PTHR47691">
    <property type="entry name" value="REGULATOR-RELATED"/>
    <property type="match status" value="1"/>
</dbReference>
<reference evidence="2" key="2">
    <citation type="submission" date="2023-01" db="EMBL/GenBank/DDBJ databases">
        <authorList>
            <person name="Sun Q."/>
            <person name="Evtushenko L."/>
        </authorList>
    </citation>
    <scope>NUCLEOTIDE SEQUENCE</scope>
    <source>
        <strain evidence="2">VKM Ac-1069</strain>
    </source>
</reference>
<dbReference type="PROSITE" id="PS00622">
    <property type="entry name" value="HTH_LUXR_1"/>
    <property type="match status" value="1"/>
</dbReference>
<dbReference type="InterPro" id="IPR027417">
    <property type="entry name" value="P-loop_NTPase"/>
</dbReference>
<dbReference type="Gene3D" id="3.40.50.300">
    <property type="entry name" value="P-loop containing nucleotide triphosphate hydrolases"/>
    <property type="match status" value="1"/>
</dbReference>
<dbReference type="SUPFAM" id="SSF48452">
    <property type="entry name" value="TPR-like"/>
    <property type="match status" value="1"/>
</dbReference>
<dbReference type="InterPro" id="IPR049945">
    <property type="entry name" value="AAA_22"/>
</dbReference>
<protein>
    <submittedName>
        <fullName evidence="2">LuxR family transcriptional regulator</fullName>
    </submittedName>
</protein>
<sequence>MADVTGDGRGPAAPPGRGLRAAVTRLTSFVGRRQAVDRLHAELHAGRLVTVTGPGGVGKTRTALAVAEAADFPDGVLVVELASVTDPTQVAPAAATALGVPDQSNRDAVDRVVDHLSGATALLVVDNCEHQLEASALLIVRLLDALPGLTVLATSREPLGVRGEQVHLLAPLAVPGEADAEGDSALEHVPAVRLLVDRARAVLPDFAVTPENRAAVVALCRRLDGLPLAIELAAVRLRSLSVSQVVERLDRRFPRLAGSDPAVDPRQRSLRALIDWSHDLCGPDERLLWARLSVFPAPVDLETVEGVCGFGELTADRLLDAIDGLVGKSVVVADRDGERLRYRQFVTLREYGAELLADSGEEGVVRRRHRDHFIDRAGAFVERWCGPHQADDLARLREDHPNLIAALAWSVDTPGEAPAGARLAVLLRYHWIAGGFLTYGRRWLERLLDRLDPGLPERGHALWAAAWVALIQGDRAVARTYLAECAGIADALPDRAMQGHASHWRALLDLFEGDLPAAARLYDRAIAIHREVGDVGSALTAAFQLAMAQAYGGRPAEALRTCAAVVDRASADGESWNRGYAHWVSAISHLHLGDLPRAEEAVAETMRIEQDFRDGVCTALCIEVCSWIVAARGRAADAAALSGISGSVWRRLGTSLDAFGPHASAEGRRHARLVGRELGEARAAELRARYDRVGLQEAVRLGIELGVRGPDRERVDPGPTASPLTSRENEIAGLIAAGLSNKAIARELTISPRTVDGHVERILRKLDFTSRTQIASWLAASAARAGS</sequence>
<dbReference type="Pfam" id="PF13401">
    <property type="entry name" value="AAA_22"/>
    <property type="match status" value="1"/>
</dbReference>
<dbReference type="InterPro" id="IPR016032">
    <property type="entry name" value="Sig_transdc_resp-reg_C-effctor"/>
</dbReference>
<proteinExistence type="predicted"/>
<dbReference type="Gene3D" id="1.25.40.10">
    <property type="entry name" value="Tetratricopeptide repeat domain"/>
    <property type="match status" value="1"/>
</dbReference>
<dbReference type="PROSITE" id="PS50043">
    <property type="entry name" value="HTH_LUXR_2"/>
    <property type="match status" value="1"/>
</dbReference>
<feature type="domain" description="HTH luxR-type" evidence="1">
    <location>
        <begin position="717"/>
        <end position="782"/>
    </location>
</feature>